<name>S8AIW2_DACHA</name>
<sequence length="212" mass="25138">MAISRAKRTKLRIYKFIACFLWKVKYPVKCMKGLVRRVVEFEEERERDRLLNATRYGRYLLHRCVIENDDEFFQSKGAELSFLVTLTYKEYLLMKRYIEFLSTGGGMGTQGENDKMDSFIIAAMGLDDARYWLSSVSAREPWDEEVRKHHYATLCEKYGELIRRMEESHSDVPDRQSSEMIETFRGYPLQIGIPRHRRAATRDDGLNQRLQR</sequence>
<keyword evidence="2" id="KW-1185">Reference proteome</keyword>
<reference evidence="1 2" key="1">
    <citation type="journal article" date="2013" name="PLoS Genet.">
        <title>Genomic mechanisms accounting for the adaptation to parasitism in nematode-trapping fungi.</title>
        <authorList>
            <person name="Meerupati T."/>
            <person name="Andersson K.M."/>
            <person name="Friman E."/>
            <person name="Kumar D."/>
            <person name="Tunlid A."/>
            <person name="Ahren D."/>
        </authorList>
    </citation>
    <scope>NUCLEOTIDE SEQUENCE [LARGE SCALE GENOMIC DNA]</scope>
    <source>
        <strain evidence="1 2">CBS 200.50</strain>
    </source>
</reference>
<proteinExistence type="predicted"/>
<dbReference type="Proteomes" id="UP000015100">
    <property type="component" value="Unassembled WGS sequence"/>
</dbReference>
<dbReference type="EMBL" id="AQGS01000257">
    <property type="protein sequence ID" value="EPS41091.1"/>
    <property type="molecule type" value="Genomic_DNA"/>
</dbReference>
<evidence type="ECO:0000313" key="1">
    <source>
        <dbReference type="EMBL" id="EPS41091.1"/>
    </source>
</evidence>
<evidence type="ECO:0000313" key="2">
    <source>
        <dbReference type="Proteomes" id="UP000015100"/>
    </source>
</evidence>
<dbReference type="AlphaFoldDB" id="S8AIW2"/>
<dbReference type="HOGENOM" id="CLU_1299658_0_0_1"/>
<accession>S8AIW2</accession>
<protein>
    <submittedName>
        <fullName evidence="1">Uncharacterized protein</fullName>
    </submittedName>
</protein>
<organism evidence="1 2">
    <name type="scientific">Dactylellina haptotyla (strain CBS 200.50)</name>
    <name type="common">Nematode-trapping fungus</name>
    <name type="synonym">Monacrosporium haptotylum</name>
    <dbReference type="NCBI Taxonomy" id="1284197"/>
    <lineage>
        <taxon>Eukaryota</taxon>
        <taxon>Fungi</taxon>
        <taxon>Dikarya</taxon>
        <taxon>Ascomycota</taxon>
        <taxon>Pezizomycotina</taxon>
        <taxon>Orbiliomycetes</taxon>
        <taxon>Orbiliales</taxon>
        <taxon>Orbiliaceae</taxon>
        <taxon>Dactylellina</taxon>
    </lineage>
</organism>
<reference evidence="2" key="2">
    <citation type="submission" date="2013-04" db="EMBL/GenBank/DDBJ databases">
        <title>Genomic mechanisms accounting for the adaptation to parasitism in nematode-trapping fungi.</title>
        <authorList>
            <person name="Ahren D.G."/>
        </authorList>
    </citation>
    <scope>NUCLEOTIDE SEQUENCE [LARGE SCALE GENOMIC DNA]</scope>
    <source>
        <strain evidence="2">CBS 200.50</strain>
    </source>
</reference>
<comment type="caution">
    <text evidence="1">The sequence shown here is derived from an EMBL/GenBank/DDBJ whole genome shotgun (WGS) entry which is preliminary data.</text>
</comment>
<gene>
    <name evidence="1" type="ORF">H072_5030</name>
</gene>